<name>A0A7S3C448_9EUKA</name>
<proteinExistence type="predicted"/>
<accession>A0A7S3C448</accession>
<feature type="compositionally biased region" description="Pro residues" evidence="1">
    <location>
        <begin position="258"/>
        <end position="267"/>
    </location>
</feature>
<gene>
    <name evidence="2" type="ORF">HERI1096_LOCUS40104</name>
</gene>
<dbReference type="AlphaFoldDB" id="A0A7S3C448"/>
<reference evidence="2" key="1">
    <citation type="submission" date="2021-01" db="EMBL/GenBank/DDBJ databases">
        <authorList>
            <person name="Corre E."/>
            <person name="Pelletier E."/>
            <person name="Niang G."/>
            <person name="Scheremetjew M."/>
            <person name="Finn R."/>
            <person name="Kale V."/>
            <person name="Holt S."/>
            <person name="Cochrane G."/>
            <person name="Meng A."/>
            <person name="Brown T."/>
            <person name="Cohen L."/>
        </authorList>
    </citation>
    <scope>NUCLEOTIDE SEQUENCE</scope>
    <source>
        <strain evidence="2">CCMP281</strain>
    </source>
</reference>
<evidence type="ECO:0000256" key="1">
    <source>
        <dbReference type="SAM" id="MobiDB-lite"/>
    </source>
</evidence>
<evidence type="ECO:0000313" key="2">
    <source>
        <dbReference type="EMBL" id="CAE0153612.1"/>
    </source>
</evidence>
<dbReference type="EMBL" id="HBHX01072514">
    <property type="protein sequence ID" value="CAE0153612.1"/>
    <property type="molecule type" value="Transcribed_RNA"/>
</dbReference>
<protein>
    <submittedName>
        <fullName evidence="2">Uncharacterized protein</fullName>
    </submittedName>
</protein>
<feature type="region of interest" description="Disordered" evidence="1">
    <location>
        <begin position="183"/>
        <end position="271"/>
    </location>
</feature>
<sequence>MGYRRTYRAGAQIAKVLSDSQQAESEDAQTHSNSQTHELSYLQAELKLRFFEHFGGKLTPRLDYTGALATRRITLGDPPSLKTEESTCARHGANGSHHSTVATLRVNSSVMQCSLLIDSSWVVQSVSGTVSQHDEELRPGEDVVVLLGGLITLGVPHEELVCAVKAAIDGPVALHVVRVSPAPMSSSGSTAALDPAGAAHGQRHSDACAARRGADWPQPAETSGAAPPAARLEDASNAGPSNDGIAVERHGRPSCDPTRPPRCPPRRSPLSGLLRMVRGLISFRRGRRRAATISS</sequence>
<organism evidence="2">
    <name type="scientific">Haptolina ericina</name>
    <dbReference type="NCBI Taxonomy" id="156174"/>
    <lineage>
        <taxon>Eukaryota</taxon>
        <taxon>Haptista</taxon>
        <taxon>Haptophyta</taxon>
        <taxon>Prymnesiophyceae</taxon>
        <taxon>Prymnesiales</taxon>
        <taxon>Prymnesiaceae</taxon>
        <taxon>Haptolina</taxon>
    </lineage>
</organism>